<organism evidence="1 2">
    <name type="scientific">Janthinobacterium agaricidamnosum NBRC 102515 = DSM 9628</name>
    <dbReference type="NCBI Taxonomy" id="1349767"/>
    <lineage>
        <taxon>Bacteria</taxon>
        <taxon>Pseudomonadati</taxon>
        <taxon>Pseudomonadota</taxon>
        <taxon>Betaproteobacteria</taxon>
        <taxon>Burkholderiales</taxon>
        <taxon>Oxalobacteraceae</taxon>
        <taxon>Janthinobacterium</taxon>
    </lineage>
</organism>
<sequence>MFHLGGPFRSGIQPALVKTGSADQGGCAHCYWFRFLKWRVSAGYAVKLGRRRYRGRSSRRCLAAPYLAGGCLWNDGKGGAAWTQGYYSLSKNKHPGDFSNPFDAGPDLLAY</sequence>
<proteinExistence type="predicted"/>
<dbReference type="STRING" id="1349767.GJA_4314"/>
<evidence type="ECO:0000313" key="1">
    <source>
        <dbReference type="EMBL" id="CDG84922.1"/>
    </source>
</evidence>
<reference evidence="1 2" key="1">
    <citation type="journal article" date="2015" name="Genome Announc.">
        <title>Genome Sequence of Mushroom Soft-Rot Pathogen Janthinobacterium agaricidamnosum.</title>
        <authorList>
            <person name="Graupner K."/>
            <person name="Lackner G."/>
            <person name="Hertweck C."/>
        </authorList>
    </citation>
    <scope>NUCLEOTIDE SEQUENCE [LARGE SCALE GENOMIC DNA]</scope>
    <source>
        <strain evidence="2">NBRC 102515 / DSM 9628</strain>
    </source>
</reference>
<accession>W0VC91</accession>
<evidence type="ECO:0000313" key="2">
    <source>
        <dbReference type="Proteomes" id="UP000027604"/>
    </source>
</evidence>
<dbReference type="EMBL" id="HG322949">
    <property type="protein sequence ID" value="CDG84922.1"/>
    <property type="molecule type" value="Genomic_DNA"/>
</dbReference>
<dbReference type="PATRIC" id="fig|1349767.4.peg.876"/>
<dbReference type="HOGENOM" id="CLU_2154939_0_0_4"/>
<name>W0VC91_9BURK</name>
<keyword evidence="2" id="KW-1185">Reference proteome</keyword>
<gene>
    <name evidence="1" type="ORF">GJA_4314</name>
</gene>
<protein>
    <submittedName>
        <fullName evidence="1">Uncharacterized protein</fullName>
    </submittedName>
</protein>
<dbReference type="AlphaFoldDB" id="W0VC91"/>
<dbReference type="KEGG" id="jag:GJA_4314"/>
<dbReference type="Proteomes" id="UP000027604">
    <property type="component" value="Chromosome I"/>
</dbReference>